<dbReference type="InterPro" id="IPR023361">
    <property type="entry name" value="DUF1285_beta_roll_sf"/>
</dbReference>
<dbReference type="Gene3D" id="3.10.540.10">
    <property type="entry name" value="duf1285 like domain"/>
    <property type="match status" value="1"/>
</dbReference>
<dbReference type="PIRSF" id="PIRSF029557">
    <property type="entry name" value="UCP029557"/>
    <property type="match status" value="1"/>
</dbReference>
<gene>
    <name evidence="3" type="ORF">QO014_002188</name>
</gene>
<dbReference type="Pfam" id="PF21028">
    <property type="entry name" value="DUF1285_C"/>
    <property type="match status" value="1"/>
</dbReference>
<feature type="domain" description="DUF1285" evidence="1">
    <location>
        <begin position="35"/>
        <end position="102"/>
    </location>
</feature>
<sequence>MSGSKQGETKAGDVSPLGTRAEQLIAEAAAMPGPAPVHLWNPPDCGRIDIRIDRAGTWFHEGEPIRREALVRLFARVLRRQADGGFVLVTPVEKFAISVEDVPFLAVELIVDDEGGVPRLLFVTNLGEVVPLDADHPLRIAVPDASDGLVPYLTVRPGLEARLTRSVVHDLVEAASVRGDTLGVWSAGQFFVIGAAGETVGA</sequence>
<proteinExistence type="predicted"/>
<dbReference type="EMBL" id="JAUSVO010000003">
    <property type="protein sequence ID" value="MDQ0437796.1"/>
    <property type="molecule type" value="Genomic_DNA"/>
</dbReference>
<feature type="domain" description="DUF1285" evidence="2">
    <location>
        <begin position="103"/>
        <end position="193"/>
    </location>
</feature>
<dbReference type="InterPro" id="IPR048341">
    <property type="entry name" value="DUF1285_N"/>
</dbReference>
<dbReference type="Pfam" id="PF06938">
    <property type="entry name" value="DUF1285_N"/>
    <property type="match status" value="1"/>
</dbReference>
<dbReference type="InterPro" id="IPR010707">
    <property type="entry name" value="DUF1285"/>
</dbReference>
<reference evidence="3 4" key="1">
    <citation type="submission" date="2023-07" db="EMBL/GenBank/DDBJ databases">
        <title>Genomic Encyclopedia of Type Strains, Phase IV (KMG-IV): sequencing the most valuable type-strain genomes for metagenomic binning, comparative biology and taxonomic classification.</title>
        <authorList>
            <person name="Goeker M."/>
        </authorList>
    </citation>
    <scope>NUCLEOTIDE SEQUENCE [LARGE SCALE GENOMIC DNA]</scope>
    <source>
        <strain evidence="3 4">B6-8</strain>
    </source>
</reference>
<evidence type="ECO:0000313" key="4">
    <source>
        <dbReference type="Proteomes" id="UP001241603"/>
    </source>
</evidence>
<dbReference type="InterPro" id="IPR048342">
    <property type="entry name" value="DUF1285_C"/>
</dbReference>
<dbReference type="Gene3D" id="2.30.270.10">
    <property type="entry name" value="duf1285 protein"/>
    <property type="match status" value="1"/>
</dbReference>
<dbReference type="Proteomes" id="UP001241603">
    <property type="component" value="Unassembled WGS sequence"/>
</dbReference>
<evidence type="ECO:0000259" key="1">
    <source>
        <dbReference type="Pfam" id="PF06938"/>
    </source>
</evidence>
<name>A0ABU0H656_9HYPH</name>
<evidence type="ECO:0000313" key="3">
    <source>
        <dbReference type="EMBL" id="MDQ0437796.1"/>
    </source>
</evidence>
<evidence type="ECO:0008006" key="5">
    <source>
        <dbReference type="Google" id="ProtNLM"/>
    </source>
</evidence>
<dbReference type="RefSeq" id="WP_266348727.1">
    <property type="nucleotide sequence ID" value="NZ_JAPKNG010000003.1"/>
</dbReference>
<comment type="caution">
    <text evidence="3">The sequence shown here is derived from an EMBL/GenBank/DDBJ whole genome shotgun (WGS) entry which is preliminary data.</text>
</comment>
<accession>A0ABU0H656</accession>
<keyword evidence="4" id="KW-1185">Reference proteome</keyword>
<organism evidence="3 4">
    <name type="scientific">Kaistia dalseonensis</name>
    <dbReference type="NCBI Taxonomy" id="410840"/>
    <lineage>
        <taxon>Bacteria</taxon>
        <taxon>Pseudomonadati</taxon>
        <taxon>Pseudomonadota</taxon>
        <taxon>Alphaproteobacteria</taxon>
        <taxon>Hyphomicrobiales</taxon>
        <taxon>Kaistiaceae</taxon>
        <taxon>Kaistia</taxon>
    </lineage>
</organism>
<protein>
    <recommendedName>
        <fullName evidence="5">DUF1285 domain-containing protein</fullName>
    </recommendedName>
</protein>
<evidence type="ECO:0000259" key="2">
    <source>
        <dbReference type="Pfam" id="PF21028"/>
    </source>
</evidence>